<dbReference type="EMBL" id="SUVG01000004">
    <property type="protein sequence ID" value="MBE6421196.1"/>
    <property type="molecule type" value="Genomic_DNA"/>
</dbReference>
<name>A0A928HG02_9BACT</name>
<comment type="caution">
    <text evidence="2">The sequence shown here is derived from an EMBL/GenBank/DDBJ whole genome shotgun (WGS) entry which is preliminary data.</text>
</comment>
<gene>
    <name evidence="2" type="ORF">E7027_03570</name>
</gene>
<dbReference type="Proteomes" id="UP000725649">
    <property type="component" value="Unassembled WGS sequence"/>
</dbReference>
<dbReference type="SUPFAM" id="SSF54523">
    <property type="entry name" value="Pili subunits"/>
    <property type="match status" value="1"/>
</dbReference>
<dbReference type="InterPro" id="IPR012902">
    <property type="entry name" value="N_methyl_site"/>
</dbReference>
<feature type="transmembrane region" description="Helical" evidence="1">
    <location>
        <begin position="7"/>
        <end position="28"/>
    </location>
</feature>
<sequence>MRNKKGFTLLELLIAATIIGTLAMYATISYRNSIFETRLAEAKARTETVANAFQRFDMDYPGSSMSGAILNTKRGTCPENPGASTNAQDLVNCGYLEEGNWNTEYFDIVPCRKNNPPSVCRELMDDALACLQTSSTLNKKIPEQYEGYLYCIGEITGPKERLSSAS</sequence>
<dbReference type="AlphaFoldDB" id="A0A928HG02"/>
<protein>
    <submittedName>
        <fullName evidence="2">Prepilin-type N-terminal cleavage/methylation domain-containing protein</fullName>
    </submittedName>
</protein>
<evidence type="ECO:0000313" key="3">
    <source>
        <dbReference type="Proteomes" id="UP000725649"/>
    </source>
</evidence>
<proteinExistence type="predicted"/>
<evidence type="ECO:0000256" key="1">
    <source>
        <dbReference type="SAM" id="Phobius"/>
    </source>
</evidence>
<keyword evidence="1" id="KW-0812">Transmembrane</keyword>
<reference evidence="2" key="1">
    <citation type="submission" date="2019-04" db="EMBL/GenBank/DDBJ databases">
        <title>Evolution of Biomass-Degrading Anaerobic Consortia Revealed by Metagenomics.</title>
        <authorList>
            <person name="Peng X."/>
        </authorList>
    </citation>
    <scope>NUCLEOTIDE SEQUENCE</scope>
    <source>
        <strain evidence="2">SIG66</strain>
    </source>
</reference>
<keyword evidence="1" id="KW-0472">Membrane</keyword>
<accession>A0A928HG02</accession>
<dbReference type="Pfam" id="PF07963">
    <property type="entry name" value="N_methyl"/>
    <property type="match status" value="1"/>
</dbReference>
<keyword evidence="1" id="KW-1133">Transmembrane helix</keyword>
<organism evidence="2 3">
    <name type="scientific">Candidatus Avelusimicrobium gallicola</name>
    <dbReference type="NCBI Taxonomy" id="2562704"/>
    <lineage>
        <taxon>Bacteria</taxon>
        <taxon>Pseudomonadati</taxon>
        <taxon>Elusimicrobiota</taxon>
        <taxon>Elusimicrobia</taxon>
        <taxon>Elusimicrobiales</taxon>
        <taxon>Elusimicrobiaceae</taxon>
        <taxon>Candidatus Avelusimicrobium</taxon>
    </lineage>
</organism>
<evidence type="ECO:0000313" key="2">
    <source>
        <dbReference type="EMBL" id="MBE6421196.1"/>
    </source>
</evidence>
<dbReference type="Gene3D" id="3.30.700.10">
    <property type="entry name" value="Glycoprotein, Type 4 Pilin"/>
    <property type="match status" value="1"/>
</dbReference>
<dbReference type="NCBIfam" id="TIGR02532">
    <property type="entry name" value="IV_pilin_GFxxxE"/>
    <property type="match status" value="1"/>
</dbReference>
<dbReference type="InterPro" id="IPR045584">
    <property type="entry name" value="Pilin-like"/>
</dbReference>